<dbReference type="RefSeq" id="WP_143082697.1">
    <property type="nucleotide sequence ID" value="NZ_JACSQV010000004.1"/>
</dbReference>
<name>A0ABR8QBV5_9CELL</name>
<organism evidence="1 2">
    <name type="scientific">Cellulomonas avistercoris</name>
    <dbReference type="NCBI Taxonomy" id="2762242"/>
    <lineage>
        <taxon>Bacteria</taxon>
        <taxon>Bacillati</taxon>
        <taxon>Actinomycetota</taxon>
        <taxon>Actinomycetes</taxon>
        <taxon>Micrococcales</taxon>
        <taxon>Cellulomonadaceae</taxon>
        <taxon>Cellulomonas</taxon>
    </lineage>
</organism>
<keyword evidence="2" id="KW-1185">Reference proteome</keyword>
<evidence type="ECO:0000313" key="2">
    <source>
        <dbReference type="Proteomes" id="UP000604241"/>
    </source>
</evidence>
<gene>
    <name evidence="1" type="ORF">H9657_06435</name>
</gene>
<proteinExistence type="predicted"/>
<evidence type="ECO:0000313" key="1">
    <source>
        <dbReference type="EMBL" id="MBD7917914.1"/>
    </source>
</evidence>
<dbReference type="EMBL" id="JACSQV010000004">
    <property type="protein sequence ID" value="MBD7917914.1"/>
    <property type="molecule type" value="Genomic_DNA"/>
</dbReference>
<protein>
    <submittedName>
        <fullName evidence="1">Uncharacterized protein</fullName>
    </submittedName>
</protein>
<sequence>MFGIGSARTPRSKEVVTTSAEVLEVGRTVTFVARRSGSWVYLSGHETDDSEPLAVHFSHLAGVDPGLVTLRLRRCHYALRYDAGAPWHAFGPVEDDEMDRLLETGVVDAQRADIVAGSGDGA</sequence>
<reference evidence="1 2" key="1">
    <citation type="submission" date="2020-08" db="EMBL/GenBank/DDBJ databases">
        <title>A Genomic Blueprint of the Chicken Gut Microbiome.</title>
        <authorList>
            <person name="Gilroy R."/>
            <person name="Ravi A."/>
            <person name="Getino M."/>
            <person name="Pursley I."/>
            <person name="Horton D.L."/>
            <person name="Alikhan N.-F."/>
            <person name="Baker D."/>
            <person name="Gharbi K."/>
            <person name="Hall N."/>
            <person name="Watson M."/>
            <person name="Adriaenssens E.M."/>
            <person name="Foster-Nyarko E."/>
            <person name="Jarju S."/>
            <person name="Secka A."/>
            <person name="Antonio M."/>
            <person name="Oren A."/>
            <person name="Chaudhuri R."/>
            <person name="La Ragione R.M."/>
            <person name="Hildebrand F."/>
            <person name="Pallen M.J."/>
        </authorList>
    </citation>
    <scope>NUCLEOTIDE SEQUENCE [LARGE SCALE GENOMIC DNA]</scope>
    <source>
        <strain evidence="1 2">Sa3CUA2</strain>
    </source>
</reference>
<dbReference type="Proteomes" id="UP000604241">
    <property type="component" value="Unassembled WGS sequence"/>
</dbReference>
<accession>A0ABR8QBV5</accession>
<comment type="caution">
    <text evidence="1">The sequence shown here is derived from an EMBL/GenBank/DDBJ whole genome shotgun (WGS) entry which is preliminary data.</text>
</comment>